<feature type="domain" description="PKD" evidence="7">
    <location>
        <begin position="664"/>
        <end position="711"/>
    </location>
</feature>
<evidence type="ECO:0000259" key="7">
    <source>
        <dbReference type="PROSITE" id="PS50093"/>
    </source>
</evidence>
<dbReference type="PANTHER" id="PTHR46730">
    <property type="entry name" value="POLYCYSTIN-1"/>
    <property type="match status" value="1"/>
</dbReference>
<dbReference type="SMART" id="SM00089">
    <property type="entry name" value="PKD"/>
    <property type="match status" value="5"/>
</dbReference>
<dbReference type="InterPro" id="IPR001590">
    <property type="entry name" value="Peptidase_M12B"/>
</dbReference>
<dbReference type="PROSITE" id="PS50093">
    <property type="entry name" value="PKD"/>
    <property type="match status" value="5"/>
</dbReference>
<keyword evidence="2" id="KW-0812">Transmembrane</keyword>
<evidence type="ECO:0000256" key="5">
    <source>
        <dbReference type="ARBA" id="ARBA00023136"/>
    </source>
</evidence>
<feature type="domain" description="Peptidase M12B" evidence="8">
    <location>
        <begin position="204"/>
        <end position="411"/>
    </location>
</feature>
<sequence>MKLLYSLCLVVLITNHLLAQDIIAPSVKNDAADVTLKQLFTKYEIVSIDVPAIQKLLSSKGVYHKVNIQLGNNKKWTLDLFEYDLMKPNYYLKLAQENNNRIVPKDDRIKTYHCSLNAAHDGMSSITIADHFFYGYIIDHGIEYFFEPLSGLVENAPKDQMIFYQSNDAIINPNVKSAVVDAHENRSIVLSQNNNSKRSVPACYGLNVAIANDYTVYQKRGTGTEAWCIGLLSNVATLFDNEFLVGIELNVATVFIATDTITDPWNGVNNISTHLDVHKAWGNAGGYGSADYAMAVAWSTKYTAGAVGLAWIGGLCNDNKYMALSDFGGAPNYLRALQTHNTGHICNAQNDIGPNTIMGSCVCETWSDLSINVISAYVENASCAIGCSTLGNPPVASFKASNSTLCISNSNTVQFTDLSTENPYQWEWSFPGGTPSASNLKNPSVVYKTRGVYDVTLKVTNVAGTDIVTINQMIDVEVPPVSAFDVQINESDITTKNNSKYGSTYLWKFGDGEISSDFEPIHTYKKEGVYNLTLEVINRCGSTKKTFKVTIAAQNIANFSANTQRACAPYKVQYKNLSAPTATDYLWEFPGGIPSSSKEKNPPEIEYTIPGTYDVKLTASNATTTMTKVNKNFISIDAMPSPSFSTSITGIQVFFTNTSQYGNTYEWNFGDDSTSTESSPVHQYNKEGEYNVRLKVHNSCGTVELLETVTVLLIPKVDFTVEKNEVCAGDAIKIIDASSKDVKSWFWQFEGANKDTSSVQYPTIVYHKQGTYSVKLEVKNSNGTNQLEKQQFIKVVSPVQCPDRTKKKIKLEKGQE</sequence>
<dbReference type="InterPro" id="IPR000601">
    <property type="entry name" value="PKD_dom"/>
</dbReference>
<evidence type="ECO:0000256" key="2">
    <source>
        <dbReference type="ARBA" id="ARBA00022692"/>
    </source>
</evidence>
<dbReference type="InterPro" id="IPR035986">
    <property type="entry name" value="PKD_dom_sf"/>
</dbReference>
<accession>A0A9D7S835</accession>
<evidence type="ECO:0000313" key="9">
    <source>
        <dbReference type="EMBL" id="MBK9717119.1"/>
    </source>
</evidence>
<dbReference type="GO" id="GO:0005261">
    <property type="term" value="F:monoatomic cation channel activity"/>
    <property type="evidence" value="ECO:0007669"/>
    <property type="project" value="TreeGrafter"/>
</dbReference>
<organism evidence="9 10">
    <name type="scientific">Candidatus Defluviibacterium haderslevense</name>
    <dbReference type="NCBI Taxonomy" id="2981993"/>
    <lineage>
        <taxon>Bacteria</taxon>
        <taxon>Pseudomonadati</taxon>
        <taxon>Bacteroidota</taxon>
        <taxon>Saprospiria</taxon>
        <taxon>Saprospirales</taxon>
        <taxon>Saprospiraceae</taxon>
        <taxon>Candidatus Defluviibacterium</taxon>
    </lineage>
</organism>
<keyword evidence="5" id="KW-0472">Membrane</keyword>
<evidence type="ECO:0000256" key="3">
    <source>
        <dbReference type="ARBA" id="ARBA00022737"/>
    </source>
</evidence>
<dbReference type="Gene3D" id="2.60.40.10">
    <property type="entry name" value="Immunoglobulins"/>
    <property type="match status" value="5"/>
</dbReference>
<dbReference type="InterPro" id="IPR022409">
    <property type="entry name" value="PKD/Chitinase_dom"/>
</dbReference>
<feature type="domain" description="PKD" evidence="7">
    <location>
        <begin position="715"/>
        <end position="783"/>
    </location>
</feature>
<feature type="chain" id="PRO_5038606667" evidence="6">
    <location>
        <begin position="20"/>
        <end position="816"/>
    </location>
</feature>
<protein>
    <submittedName>
        <fullName evidence="9">PKD domain-containing protein</fullName>
    </submittedName>
</protein>
<evidence type="ECO:0000256" key="4">
    <source>
        <dbReference type="ARBA" id="ARBA00022989"/>
    </source>
</evidence>
<proteinExistence type="predicted"/>
<dbReference type="PROSITE" id="PS50215">
    <property type="entry name" value="ADAM_MEPRO"/>
    <property type="match status" value="1"/>
</dbReference>
<dbReference type="GO" id="GO:0004222">
    <property type="term" value="F:metalloendopeptidase activity"/>
    <property type="evidence" value="ECO:0007669"/>
    <property type="project" value="InterPro"/>
</dbReference>
<dbReference type="Pfam" id="PF18911">
    <property type="entry name" value="PKD_4"/>
    <property type="match status" value="4"/>
</dbReference>
<dbReference type="AlphaFoldDB" id="A0A9D7S835"/>
<dbReference type="GO" id="GO:0005886">
    <property type="term" value="C:plasma membrane"/>
    <property type="evidence" value="ECO:0007669"/>
    <property type="project" value="TreeGrafter"/>
</dbReference>
<comment type="subcellular location">
    <subcellularLocation>
        <location evidence="1">Membrane</location>
        <topology evidence="1">Multi-pass membrane protein</topology>
    </subcellularLocation>
</comment>
<dbReference type="SUPFAM" id="SSF55486">
    <property type="entry name" value="Metalloproteases ('zincins'), catalytic domain"/>
    <property type="match status" value="1"/>
</dbReference>
<feature type="domain" description="PKD" evidence="7">
    <location>
        <begin position="412"/>
        <end position="481"/>
    </location>
</feature>
<dbReference type="PANTHER" id="PTHR46730:SF4">
    <property type="entry name" value="POLYCYSTIC KIDNEY DISEASE PROTEIN 1-LIKE 1"/>
    <property type="match status" value="1"/>
</dbReference>
<reference evidence="9 10" key="1">
    <citation type="submission" date="2020-10" db="EMBL/GenBank/DDBJ databases">
        <title>Connecting structure to function with the recovery of over 1000 high-quality activated sludge metagenome-assembled genomes encoding full-length rRNA genes using long-read sequencing.</title>
        <authorList>
            <person name="Singleton C.M."/>
            <person name="Petriglieri F."/>
            <person name="Kristensen J.M."/>
            <person name="Kirkegaard R.H."/>
            <person name="Michaelsen T.Y."/>
            <person name="Andersen M.H."/>
            <person name="Karst S.M."/>
            <person name="Dueholm M.S."/>
            <person name="Nielsen P.H."/>
            <person name="Albertsen M."/>
        </authorList>
    </citation>
    <scope>NUCLEOTIDE SEQUENCE [LARGE SCALE GENOMIC DNA]</scope>
    <source>
        <strain evidence="9">Ribe_18-Q3-R11-54_BAT3C.373</strain>
    </source>
</reference>
<dbReference type="EMBL" id="JADKFW010000004">
    <property type="protein sequence ID" value="MBK9717119.1"/>
    <property type="molecule type" value="Genomic_DNA"/>
</dbReference>
<evidence type="ECO:0000256" key="1">
    <source>
        <dbReference type="ARBA" id="ARBA00004141"/>
    </source>
</evidence>
<name>A0A9D7S835_9BACT</name>
<keyword evidence="4" id="KW-1133">Transmembrane helix</keyword>
<gene>
    <name evidence="9" type="ORF">IPO85_06335</name>
</gene>
<dbReference type="InterPro" id="IPR013783">
    <property type="entry name" value="Ig-like_fold"/>
</dbReference>
<feature type="domain" description="PKD" evidence="7">
    <location>
        <begin position="555"/>
        <end position="627"/>
    </location>
</feature>
<dbReference type="Pfam" id="PF13688">
    <property type="entry name" value="Reprolysin_5"/>
    <property type="match status" value="1"/>
</dbReference>
<feature type="domain" description="PKD" evidence="7">
    <location>
        <begin position="504"/>
        <end position="551"/>
    </location>
</feature>
<dbReference type="GO" id="GO:0006508">
    <property type="term" value="P:proteolysis"/>
    <property type="evidence" value="ECO:0007669"/>
    <property type="project" value="InterPro"/>
</dbReference>
<dbReference type="InterPro" id="IPR024079">
    <property type="entry name" value="MetalloPept_cat_dom_sf"/>
</dbReference>
<comment type="caution">
    <text evidence="9">The sequence shown here is derived from an EMBL/GenBank/DDBJ whole genome shotgun (WGS) entry which is preliminary data.</text>
</comment>
<evidence type="ECO:0000256" key="6">
    <source>
        <dbReference type="SAM" id="SignalP"/>
    </source>
</evidence>
<feature type="signal peptide" evidence="6">
    <location>
        <begin position="1"/>
        <end position="19"/>
    </location>
</feature>
<dbReference type="SUPFAM" id="SSF49299">
    <property type="entry name" value="PKD domain"/>
    <property type="match status" value="5"/>
</dbReference>
<evidence type="ECO:0000313" key="10">
    <source>
        <dbReference type="Proteomes" id="UP000808349"/>
    </source>
</evidence>
<dbReference type="CDD" id="cd00146">
    <property type="entry name" value="PKD"/>
    <property type="match status" value="5"/>
</dbReference>
<dbReference type="Proteomes" id="UP000808349">
    <property type="component" value="Unassembled WGS sequence"/>
</dbReference>
<keyword evidence="3" id="KW-0677">Repeat</keyword>
<keyword evidence="6" id="KW-0732">Signal</keyword>
<dbReference type="GO" id="GO:0006816">
    <property type="term" value="P:calcium ion transport"/>
    <property type="evidence" value="ECO:0007669"/>
    <property type="project" value="TreeGrafter"/>
</dbReference>
<dbReference type="Gene3D" id="3.40.390.10">
    <property type="entry name" value="Collagenase (Catalytic Domain)"/>
    <property type="match status" value="1"/>
</dbReference>
<evidence type="ECO:0000259" key="8">
    <source>
        <dbReference type="PROSITE" id="PS50215"/>
    </source>
</evidence>
<dbReference type="Pfam" id="PF00801">
    <property type="entry name" value="PKD"/>
    <property type="match status" value="1"/>
</dbReference>